<dbReference type="OrthoDB" id="7357196at2759"/>
<gene>
    <name evidence="4 5" type="primary">LOC118424113</name>
</gene>
<dbReference type="Pfam" id="PF00059">
    <property type="entry name" value="Lectin_C"/>
    <property type="match status" value="1"/>
</dbReference>
<dbReference type="Proteomes" id="UP000001554">
    <property type="component" value="Chromosome 10"/>
</dbReference>
<evidence type="ECO:0000259" key="2">
    <source>
        <dbReference type="PROSITE" id="PS50041"/>
    </source>
</evidence>
<dbReference type="PROSITE" id="PS50041">
    <property type="entry name" value="C_TYPE_LECTIN_2"/>
    <property type="match status" value="1"/>
</dbReference>
<dbReference type="RefSeq" id="XP_035688491.1">
    <property type="nucleotide sequence ID" value="XM_035832598.1"/>
</dbReference>
<dbReference type="PANTHER" id="PTHR22801:SF63">
    <property type="entry name" value="C-TYPE LECTIN DOMAIN-CONTAINING PROTEIN"/>
    <property type="match status" value="1"/>
</dbReference>
<dbReference type="AlphaFoldDB" id="A0A9J7N1U6"/>
<organism evidence="3 4">
    <name type="scientific">Branchiostoma floridae</name>
    <name type="common">Florida lancelet</name>
    <name type="synonym">Amphioxus</name>
    <dbReference type="NCBI Taxonomy" id="7739"/>
    <lineage>
        <taxon>Eukaryota</taxon>
        <taxon>Metazoa</taxon>
        <taxon>Chordata</taxon>
        <taxon>Cephalochordata</taxon>
        <taxon>Leptocardii</taxon>
        <taxon>Amphioxiformes</taxon>
        <taxon>Branchiostomatidae</taxon>
        <taxon>Branchiostoma</taxon>
    </lineage>
</organism>
<dbReference type="SMART" id="SM00034">
    <property type="entry name" value="CLECT"/>
    <property type="match status" value="1"/>
</dbReference>
<dbReference type="InterPro" id="IPR001304">
    <property type="entry name" value="C-type_lectin-like"/>
</dbReference>
<dbReference type="SUPFAM" id="SSF56436">
    <property type="entry name" value="C-type lectin-like"/>
    <property type="match status" value="1"/>
</dbReference>
<keyword evidence="1" id="KW-0732">Signal</keyword>
<accession>A0A9J7N1U6</accession>
<reference evidence="4 5" key="2">
    <citation type="submission" date="2025-04" db="UniProtKB">
        <authorList>
            <consortium name="RefSeq"/>
        </authorList>
    </citation>
    <scope>IDENTIFICATION</scope>
    <source>
        <strain evidence="4 5">S238N-H82</strain>
        <tissue evidence="4 5">Testes</tissue>
    </source>
</reference>
<reference evidence="3" key="1">
    <citation type="journal article" date="2020" name="Nat. Ecol. Evol.">
        <title>Deeply conserved synteny resolves early events in vertebrate evolution.</title>
        <authorList>
            <person name="Simakov O."/>
            <person name="Marletaz F."/>
            <person name="Yue J.X."/>
            <person name="O'Connell B."/>
            <person name="Jenkins J."/>
            <person name="Brandt A."/>
            <person name="Calef R."/>
            <person name="Tung C.H."/>
            <person name="Huang T.K."/>
            <person name="Schmutz J."/>
            <person name="Satoh N."/>
            <person name="Yu J.K."/>
            <person name="Putnam N.H."/>
            <person name="Green R.E."/>
            <person name="Rokhsar D.S."/>
        </authorList>
    </citation>
    <scope>NUCLEOTIDE SEQUENCE [LARGE SCALE GENOMIC DNA]</scope>
    <source>
        <strain evidence="3">S238N-H82</strain>
    </source>
</reference>
<dbReference type="CDD" id="cd00037">
    <property type="entry name" value="CLECT"/>
    <property type="match status" value="1"/>
</dbReference>
<proteinExistence type="predicted"/>
<dbReference type="InterPro" id="IPR016187">
    <property type="entry name" value="CTDL_fold"/>
</dbReference>
<sequence length="180" mass="19921">MGQLILPLCLLATLAVTLVQRTGSAAVGNGRGLVCPSSYIKRPGGICLKLHKKTLSYPAAKASCARDGAELFTIRSQADNEWVVKVLKYWQRRTGKKRDVWIGLTDVVAEGTFVWEDGPAFDTTGYSNWAEGAHDVNNGFRDCVFLNKRLGWRWSIQKCEGKWERDAGPNSYICAKNAVP</sequence>
<evidence type="ECO:0000313" key="4">
    <source>
        <dbReference type="RefSeq" id="XP_035688491.1"/>
    </source>
</evidence>
<dbReference type="InterPro" id="IPR050801">
    <property type="entry name" value="Ca-Dep_Lectins_ImmuneDev"/>
</dbReference>
<keyword evidence="3" id="KW-1185">Reference proteome</keyword>
<dbReference type="InterPro" id="IPR016186">
    <property type="entry name" value="C-type_lectin-like/link_sf"/>
</dbReference>
<protein>
    <submittedName>
        <fullName evidence="4 5">Galactose-specific lectin nattectin-like</fullName>
    </submittedName>
</protein>
<dbReference type="KEGG" id="bfo:118424113"/>
<feature type="signal peptide" evidence="1">
    <location>
        <begin position="1"/>
        <end position="24"/>
    </location>
</feature>
<feature type="chain" id="PRO_5044699082" evidence="1">
    <location>
        <begin position="25"/>
        <end position="180"/>
    </location>
</feature>
<evidence type="ECO:0000256" key="1">
    <source>
        <dbReference type="SAM" id="SignalP"/>
    </source>
</evidence>
<name>A0A9J7N1U6_BRAFL</name>
<dbReference type="RefSeq" id="XP_035688492.1">
    <property type="nucleotide sequence ID" value="XM_035832599.1"/>
</dbReference>
<dbReference type="PANTHER" id="PTHR22801">
    <property type="entry name" value="LITHOSTATHINE"/>
    <property type="match status" value="1"/>
</dbReference>
<dbReference type="GeneID" id="118424113"/>
<feature type="domain" description="C-type lectin" evidence="2">
    <location>
        <begin position="43"/>
        <end position="160"/>
    </location>
</feature>
<dbReference type="Gene3D" id="3.10.100.10">
    <property type="entry name" value="Mannose-Binding Protein A, subunit A"/>
    <property type="match status" value="1"/>
</dbReference>
<evidence type="ECO:0000313" key="5">
    <source>
        <dbReference type="RefSeq" id="XP_035688492.1"/>
    </source>
</evidence>
<evidence type="ECO:0000313" key="3">
    <source>
        <dbReference type="Proteomes" id="UP000001554"/>
    </source>
</evidence>